<evidence type="ECO:0000313" key="2">
    <source>
        <dbReference type="Proteomes" id="UP000250235"/>
    </source>
</evidence>
<dbReference type="EMBL" id="KV010707">
    <property type="protein sequence ID" value="KZV27010.1"/>
    <property type="molecule type" value="Genomic_DNA"/>
</dbReference>
<accession>A0A2Z7B183</accession>
<dbReference type="AlphaFoldDB" id="A0A2Z7B183"/>
<reference evidence="1 2" key="1">
    <citation type="journal article" date="2015" name="Proc. Natl. Acad. Sci. U.S.A.">
        <title>The resurrection genome of Boea hygrometrica: A blueprint for survival of dehydration.</title>
        <authorList>
            <person name="Xiao L."/>
            <person name="Yang G."/>
            <person name="Zhang L."/>
            <person name="Yang X."/>
            <person name="Zhao S."/>
            <person name="Ji Z."/>
            <person name="Zhou Q."/>
            <person name="Hu M."/>
            <person name="Wang Y."/>
            <person name="Chen M."/>
            <person name="Xu Y."/>
            <person name="Jin H."/>
            <person name="Xiao X."/>
            <person name="Hu G."/>
            <person name="Bao F."/>
            <person name="Hu Y."/>
            <person name="Wan P."/>
            <person name="Li L."/>
            <person name="Deng X."/>
            <person name="Kuang T."/>
            <person name="Xiang C."/>
            <person name="Zhu J.K."/>
            <person name="Oliver M.J."/>
            <person name="He Y."/>
        </authorList>
    </citation>
    <scope>NUCLEOTIDE SEQUENCE [LARGE SCALE GENOMIC DNA]</scope>
    <source>
        <strain evidence="2">cv. XS01</strain>
    </source>
</reference>
<keyword evidence="2" id="KW-1185">Reference proteome</keyword>
<protein>
    <submittedName>
        <fullName evidence="1">Uncharacterized protein</fullName>
    </submittedName>
</protein>
<name>A0A2Z7B183_9LAMI</name>
<sequence length="210" mass="23425">MPSRFVSDLDMNIHLSKPSPASKIRSAQSWALESIQISSYDAISCKIKDPLPRCTHVIKPVDTLTNQQVHKLAVDWAVKMRIMLPELETSICDVKYHISLVLGTKKTISSSYICPADGSQYYRSTVGLVFMEWAAGRVCVVNQSQATVDSVATQRFPDAVFEYPVASNSSIQSRAYMNQLLLLNQSQALHIQSTWFPGAKNRRSSKAQQS</sequence>
<proteinExistence type="predicted"/>
<evidence type="ECO:0000313" key="1">
    <source>
        <dbReference type="EMBL" id="KZV27010.1"/>
    </source>
</evidence>
<gene>
    <name evidence="1" type="ORF">F511_37301</name>
</gene>
<dbReference type="Proteomes" id="UP000250235">
    <property type="component" value="Unassembled WGS sequence"/>
</dbReference>
<organism evidence="1 2">
    <name type="scientific">Dorcoceras hygrometricum</name>
    <dbReference type="NCBI Taxonomy" id="472368"/>
    <lineage>
        <taxon>Eukaryota</taxon>
        <taxon>Viridiplantae</taxon>
        <taxon>Streptophyta</taxon>
        <taxon>Embryophyta</taxon>
        <taxon>Tracheophyta</taxon>
        <taxon>Spermatophyta</taxon>
        <taxon>Magnoliopsida</taxon>
        <taxon>eudicotyledons</taxon>
        <taxon>Gunneridae</taxon>
        <taxon>Pentapetalae</taxon>
        <taxon>asterids</taxon>
        <taxon>lamiids</taxon>
        <taxon>Lamiales</taxon>
        <taxon>Gesneriaceae</taxon>
        <taxon>Didymocarpoideae</taxon>
        <taxon>Trichosporeae</taxon>
        <taxon>Loxocarpinae</taxon>
        <taxon>Dorcoceras</taxon>
    </lineage>
</organism>